<dbReference type="Proteomes" id="UP001268089">
    <property type="component" value="Unassembled WGS sequence"/>
</dbReference>
<proteinExistence type="predicted"/>
<comment type="caution">
    <text evidence="2">The sequence shown here is derived from an EMBL/GenBank/DDBJ whole genome shotgun (WGS) entry which is preliminary data.</text>
</comment>
<sequence>MSATQPARFFEWSNNGGKRGRHSSMLSALLLPTPGQR</sequence>
<evidence type="ECO:0000256" key="1">
    <source>
        <dbReference type="SAM" id="MobiDB-lite"/>
    </source>
</evidence>
<evidence type="ECO:0000313" key="2">
    <source>
        <dbReference type="EMBL" id="MDR7305681.1"/>
    </source>
</evidence>
<feature type="region of interest" description="Disordered" evidence="1">
    <location>
        <begin position="1"/>
        <end position="25"/>
    </location>
</feature>
<keyword evidence="3" id="KW-1185">Reference proteome</keyword>
<name>A0ABU1ZL52_9BURK</name>
<accession>A0ABU1ZL52</accession>
<organism evidence="2 3">
    <name type="scientific">Rhodoferax saidenbachensis</name>
    <dbReference type="NCBI Taxonomy" id="1484693"/>
    <lineage>
        <taxon>Bacteria</taxon>
        <taxon>Pseudomonadati</taxon>
        <taxon>Pseudomonadota</taxon>
        <taxon>Betaproteobacteria</taxon>
        <taxon>Burkholderiales</taxon>
        <taxon>Comamonadaceae</taxon>
        <taxon>Rhodoferax</taxon>
    </lineage>
</organism>
<dbReference type="EMBL" id="JAVDXO010000002">
    <property type="protein sequence ID" value="MDR7305681.1"/>
    <property type="molecule type" value="Genomic_DNA"/>
</dbReference>
<evidence type="ECO:0000313" key="3">
    <source>
        <dbReference type="Proteomes" id="UP001268089"/>
    </source>
</evidence>
<protein>
    <submittedName>
        <fullName evidence="2">Uncharacterized protein</fullName>
    </submittedName>
</protein>
<gene>
    <name evidence="2" type="ORF">J2X15_000959</name>
</gene>
<reference evidence="2 3" key="1">
    <citation type="submission" date="2023-07" db="EMBL/GenBank/DDBJ databases">
        <title>Sorghum-associated microbial communities from plants grown in Nebraska, USA.</title>
        <authorList>
            <person name="Schachtman D."/>
        </authorList>
    </citation>
    <scope>NUCLEOTIDE SEQUENCE [LARGE SCALE GENOMIC DNA]</scope>
    <source>
        <strain evidence="2 3">BE308</strain>
    </source>
</reference>